<keyword evidence="4" id="KW-1185">Reference proteome</keyword>
<comment type="caution">
    <text evidence="3">The sequence shown here is derived from an EMBL/GenBank/DDBJ whole genome shotgun (WGS) entry which is preliminary data.</text>
</comment>
<dbReference type="Pfam" id="PF06046">
    <property type="entry name" value="Sec6"/>
    <property type="match status" value="1"/>
</dbReference>
<evidence type="ECO:0000256" key="1">
    <source>
        <dbReference type="SAM" id="MobiDB-lite"/>
    </source>
</evidence>
<dbReference type="AlphaFoldDB" id="A0A2A2JJ61"/>
<feature type="chain" id="PRO_5013507709" description="Exocyst complex component Sec6" evidence="2">
    <location>
        <begin position="19"/>
        <end position="814"/>
    </location>
</feature>
<sequence>MLKKSWILVFLIAATCWAETKKKRDLSSYTEADLERLYEEWEENDDEKLPEDELPPEKRKPPELDLSKIKANSPEDMLRMAKKGQTLMMFVGLKDVDSEVTTRSFSEKWTSLWQSALYNNHVDCQVFMIEDNRAIFMFKDGAQAFEAKDYLTKQKYVTEKMEEIEEQALRIVGNQLQRVDQLEKLGEMRKKADRKKAAVEAMLRTGVQSQLEGIRTAIAQLNAAPEDVKSVEGSLKTIRERLKPLFHLQDKMLEIRTENARHRQYAAAMSNLKLILNLKEIVAETKQALEENKLLVAHKHIMDLERARDELLLEMHKQGNSSGSDNSKIQGANSIFADVDPLVRKLHENIRYIAARELEMCSNSEEDGPTGVVSALRIVEREERIDRYYIQQNKDAKEKFMPPGRPRQWERIYLENARLVILRDLLAAHDAAVHCFPAKYDIFNRCISEYHKAVQKKIQYLAGTDLDKAELSQLLKWIKLYGSDQLMGHRKLGLDPEAMLKDEPLLTPEAHRKLCDAFIEMSKSDIQFWLERALNLEKNDWYRTIEDDHSELEMDDKKCYYTTLPSTLFSMLRDNFAMGKEIDHTAVAKIVMITFEYFEDFVDKFNDAVRAFRNKHFENRAVIQKYTSIMISIVNNMVTCIESTDKYRQQIRLTLETNTQQERSMMDEVLERADSVREKFAGALSLSISCLRDEIYEDLKTSLEKVVTKDWLYETVRPIGTIDSTIEDYYYDYMHLKPQARAMLTSELQLLIVREYLKAIETRRYVLSSTEERVRFCNVFHKDVDVYARRFDIISKLPDMEDQVPFYSQINKYF</sequence>
<dbReference type="GO" id="GO:0006457">
    <property type="term" value="P:protein folding"/>
    <property type="evidence" value="ECO:0007669"/>
    <property type="project" value="InterPro"/>
</dbReference>
<dbReference type="Pfam" id="PF10185">
    <property type="entry name" value="Mesd"/>
    <property type="match status" value="1"/>
</dbReference>
<dbReference type="PANTHER" id="PTHR21292">
    <property type="entry name" value="EXOCYST COMPLEX COMPONENT SEC6-RELATED"/>
    <property type="match status" value="1"/>
</dbReference>
<protein>
    <recommendedName>
        <fullName evidence="5">Exocyst complex component Sec6</fullName>
    </recommendedName>
</protein>
<feature type="region of interest" description="Disordered" evidence="1">
    <location>
        <begin position="41"/>
        <end position="65"/>
    </location>
</feature>
<organism evidence="3 4">
    <name type="scientific">Diploscapter pachys</name>
    <dbReference type="NCBI Taxonomy" id="2018661"/>
    <lineage>
        <taxon>Eukaryota</taxon>
        <taxon>Metazoa</taxon>
        <taxon>Ecdysozoa</taxon>
        <taxon>Nematoda</taxon>
        <taxon>Chromadorea</taxon>
        <taxon>Rhabditida</taxon>
        <taxon>Rhabditina</taxon>
        <taxon>Rhabditomorpha</taxon>
        <taxon>Rhabditoidea</taxon>
        <taxon>Rhabditidae</taxon>
        <taxon>Diploscapter</taxon>
    </lineage>
</organism>
<evidence type="ECO:0008006" key="5">
    <source>
        <dbReference type="Google" id="ProtNLM"/>
    </source>
</evidence>
<dbReference type="Gene3D" id="1.10.357.50">
    <property type="match status" value="1"/>
</dbReference>
<feature type="compositionally biased region" description="Acidic residues" evidence="1">
    <location>
        <begin position="41"/>
        <end position="54"/>
    </location>
</feature>
<gene>
    <name evidence="3" type="ORF">WR25_00649</name>
</gene>
<name>A0A2A2JJ61_9BILA</name>
<accession>A0A2A2JJ61</accession>
<dbReference type="Gene3D" id="6.10.250.640">
    <property type="match status" value="1"/>
</dbReference>
<dbReference type="GO" id="GO:0000149">
    <property type="term" value="F:SNARE binding"/>
    <property type="evidence" value="ECO:0007669"/>
    <property type="project" value="TreeGrafter"/>
</dbReference>
<keyword evidence="2" id="KW-0732">Signal</keyword>
<reference evidence="3 4" key="1">
    <citation type="journal article" date="2017" name="Curr. Biol.">
        <title>Genome architecture and evolution of a unichromosomal asexual nematode.</title>
        <authorList>
            <person name="Fradin H."/>
            <person name="Zegar C."/>
            <person name="Gutwein M."/>
            <person name="Lucas J."/>
            <person name="Kovtun M."/>
            <person name="Corcoran D."/>
            <person name="Baugh L.R."/>
            <person name="Kiontke K."/>
            <person name="Gunsalus K."/>
            <person name="Fitch D.H."/>
            <person name="Piano F."/>
        </authorList>
    </citation>
    <scope>NUCLEOTIDE SEQUENCE [LARGE SCALE GENOMIC DNA]</scope>
    <source>
        <strain evidence="3">PF1309</strain>
    </source>
</reference>
<dbReference type="GO" id="GO:0006887">
    <property type="term" value="P:exocytosis"/>
    <property type="evidence" value="ECO:0007669"/>
    <property type="project" value="InterPro"/>
</dbReference>
<dbReference type="STRING" id="2018661.A0A2A2JJ61"/>
<evidence type="ECO:0000256" key="2">
    <source>
        <dbReference type="SAM" id="SignalP"/>
    </source>
</evidence>
<feature type="compositionally biased region" description="Basic and acidic residues" evidence="1">
    <location>
        <begin position="55"/>
        <end position="65"/>
    </location>
</feature>
<dbReference type="Gene3D" id="3.30.70.260">
    <property type="match status" value="1"/>
</dbReference>
<dbReference type="Proteomes" id="UP000218231">
    <property type="component" value="Unassembled WGS sequence"/>
</dbReference>
<dbReference type="EMBL" id="LIAE01010403">
    <property type="protein sequence ID" value="PAV61618.1"/>
    <property type="molecule type" value="Genomic_DNA"/>
</dbReference>
<dbReference type="EMBL" id="LIAE01010403">
    <property type="protein sequence ID" value="PAV61619.1"/>
    <property type="molecule type" value="Genomic_DNA"/>
</dbReference>
<feature type="signal peptide" evidence="2">
    <location>
        <begin position="1"/>
        <end position="18"/>
    </location>
</feature>
<dbReference type="InterPro" id="IPR010326">
    <property type="entry name" value="EXOC3/Sec6"/>
</dbReference>
<evidence type="ECO:0000313" key="3">
    <source>
        <dbReference type="EMBL" id="PAV61619.1"/>
    </source>
</evidence>
<dbReference type="GO" id="GO:0051601">
    <property type="term" value="P:exocyst localization"/>
    <property type="evidence" value="ECO:0007669"/>
    <property type="project" value="TreeGrafter"/>
</dbReference>
<dbReference type="PANTHER" id="PTHR21292:SF1">
    <property type="entry name" value="EXOCYST COMPLEX COMPONENT 3"/>
    <property type="match status" value="1"/>
</dbReference>
<evidence type="ECO:0000313" key="4">
    <source>
        <dbReference type="Proteomes" id="UP000218231"/>
    </source>
</evidence>
<dbReference type="InterPro" id="IPR019330">
    <property type="entry name" value="MESD"/>
</dbReference>
<proteinExistence type="predicted"/>
<dbReference type="OrthoDB" id="10047020at2759"/>
<dbReference type="GO" id="GO:0000145">
    <property type="term" value="C:exocyst"/>
    <property type="evidence" value="ECO:0007669"/>
    <property type="project" value="InterPro"/>
</dbReference>